<organism evidence="1 2">
    <name type="scientific">Glomus cerebriforme</name>
    <dbReference type="NCBI Taxonomy" id="658196"/>
    <lineage>
        <taxon>Eukaryota</taxon>
        <taxon>Fungi</taxon>
        <taxon>Fungi incertae sedis</taxon>
        <taxon>Mucoromycota</taxon>
        <taxon>Glomeromycotina</taxon>
        <taxon>Glomeromycetes</taxon>
        <taxon>Glomerales</taxon>
        <taxon>Glomeraceae</taxon>
        <taxon>Glomus</taxon>
    </lineage>
</organism>
<evidence type="ECO:0000313" key="1">
    <source>
        <dbReference type="EMBL" id="RIA88803.1"/>
    </source>
</evidence>
<dbReference type="STRING" id="658196.A0A397SRQ5"/>
<dbReference type="AlphaFoldDB" id="A0A397SRQ5"/>
<accession>A0A397SRQ5</accession>
<dbReference type="OrthoDB" id="2442197at2759"/>
<protein>
    <submittedName>
        <fullName evidence="1">Uncharacterized protein</fullName>
    </submittedName>
</protein>
<dbReference type="Proteomes" id="UP000265703">
    <property type="component" value="Unassembled WGS sequence"/>
</dbReference>
<comment type="caution">
    <text evidence="1">The sequence shown here is derived from an EMBL/GenBank/DDBJ whole genome shotgun (WGS) entry which is preliminary data.</text>
</comment>
<keyword evidence="2" id="KW-1185">Reference proteome</keyword>
<dbReference type="EMBL" id="QKYT01000246">
    <property type="protein sequence ID" value="RIA88803.1"/>
    <property type="molecule type" value="Genomic_DNA"/>
</dbReference>
<reference evidence="1 2" key="1">
    <citation type="submission" date="2018-06" db="EMBL/GenBank/DDBJ databases">
        <title>Comparative genomics reveals the genomic features of Rhizophagus irregularis, R. cerebriforme, R. diaphanum and Gigaspora rosea, and their symbiotic lifestyle signature.</title>
        <authorList>
            <person name="Morin E."/>
            <person name="San Clemente H."/>
            <person name="Chen E.C.H."/>
            <person name="De La Providencia I."/>
            <person name="Hainaut M."/>
            <person name="Kuo A."/>
            <person name="Kohler A."/>
            <person name="Murat C."/>
            <person name="Tang N."/>
            <person name="Roy S."/>
            <person name="Loubradou J."/>
            <person name="Henrissat B."/>
            <person name="Grigoriev I.V."/>
            <person name="Corradi N."/>
            <person name="Roux C."/>
            <person name="Martin F.M."/>
        </authorList>
    </citation>
    <scope>NUCLEOTIDE SEQUENCE [LARGE SCALE GENOMIC DNA]</scope>
    <source>
        <strain evidence="1 2">DAOM 227022</strain>
    </source>
</reference>
<proteinExistence type="predicted"/>
<evidence type="ECO:0000313" key="2">
    <source>
        <dbReference type="Proteomes" id="UP000265703"/>
    </source>
</evidence>
<name>A0A397SRQ5_9GLOM</name>
<sequence length="228" mass="26584">MKNIYNPSTGKLRDIPNIEKTIEFLKNNSTKYPRKLYIGPTERDLISWSTRDPNNNDGQQTAVQTIVAVASSESSGSPTFDELAAYNNVEFIDLTNMSYSTIIDDEQDNITMDEHELLNPTMYKLTVNINNNPENVDLSLIDVYDSMQYSTFSINPQNLKKLSKKVWYDELVNKRIYYKRQNMTRYEPFYLTYGRNAIIPIELTLSSYPVEEIKDNNFKELYLTDYIN</sequence>
<gene>
    <name evidence="1" type="ORF">C1645_825780</name>
</gene>